<dbReference type="EMBL" id="JBCLSH010000015">
    <property type="protein sequence ID" value="MEY8443739.1"/>
    <property type="molecule type" value="Genomic_DNA"/>
</dbReference>
<feature type="transmembrane region" description="Helical" evidence="1">
    <location>
        <begin position="70"/>
        <end position="94"/>
    </location>
</feature>
<sequence length="103" mass="11295">MSKKLVKKIELSFVSFLLMIFPRLAFADSGVGFQSLWQWGWKNLGQWAVIGLVVIFMIKEIKAQAWGKMVGILIIGSVVWAVGTGPAAVLSSIAEIINKIFGV</sequence>
<keyword evidence="1" id="KW-0812">Transmembrane</keyword>
<gene>
    <name evidence="2" type="ORF">AALA52_05730</name>
</gene>
<evidence type="ECO:0000256" key="1">
    <source>
        <dbReference type="SAM" id="Phobius"/>
    </source>
</evidence>
<accession>A0ABV4D2K1</accession>
<dbReference type="RefSeq" id="WP_237460023.1">
    <property type="nucleotide sequence ID" value="NZ_JBCLSH010000015.1"/>
</dbReference>
<evidence type="ECO:0000313" key="3">
    <source>
        <dbReference type="Proteomes" id="UP001565283"/>
    </source>
</evidence>
<keyword evidence="1" id="KW-1133">Transmembrane helix</keyword>
<keyword evidence="1" id="KW-0472">Membrane</keyword>
<proteinExistence type="predicted"/>
<dbReference type="Proteomes" id="UP001565283">
    <property type="component" value="Unassembled WGS sequence"/>
</dbReference>
<dbReference type="NCBIfam" id="NF040686">
    <property type="entry name" value="TcpD_dom"/>
    <property type="match status" value="1"/>
</dbReference>
<organism evidence="2 3">
    <name type="scientific">Lactococcus ileimucosae</name>
    <dbReference type="NCBI Taxonomy" id="2941329"/>
    <lineage>
        <taxon>Bacteria</taxon>
        <taxon>Bacillati</taxon>
        <taxon>Bacillota</taxon>
        <taxon>Bacilli</taxon>
        <taxon>Lactobacillales</taxon>
        <taxon>Streptococcaceae</taxon>
        <taxon>Lactococcus</taxon>
    </lineage>
</organism>
<dbReference type="InterPro" id="IPR049746">
    <property type="entry name" value="TcpD-like_C"/>
</dbReference>
<protein>
    <submittedName>
        <fullName evidence="2">TcpD family membrane protein</fullName>
    </submittedName>
</protein>
<comment type="caution">
    <text evidence="2">The sequence shown here is derived from an EMBL/GenBank/DDBJ whole genome shotgun (WGS) entry which is preliminary data.</text>
</comment>
<keyword evidence="3" id="KW-1185">Reference proteome</keyword>
<reference evidence="2 3" key="1">
    <citation type="submission" date="2024-03" db="EMBL/GenBank/DDBJ databases">
        <title>Mouse gut bacterial collection (mGBC) of GemPharmatech.</title>
        <authorList>
            <person name="He Y."/>
            <person name="Dong L."/>
            <person name="Wu D."/>
            <person name="Gao X."/>
            <person name="Lin Z."/>
        </authorList>
    </citation>
    <scope>NUCLEOTIDE SEQUENCE [LARGE SCALE GENOMIC DNA]</scope>
    <source>
        <strain evidence="2 3">61-15</strain>
    </source>
</reference>
<evidence type="ECO:0000313" key="2">
    <source>
        <dbReference type="EMBL" id="MEY8443739.1"/>
    </source>
</evidence>
<name>A0ABV4D2K1_9LACT</name>
<feature type="transmembrane region" description="Helical" evidence="1">
    <location>
        <begin position="37"/>
        <end position="58"/>
    </location>
</feature>